<keyword evidence="1" id="KW-0812">Transmembrane</keyword>
<feature type="transmembrane region" description="Helical" evidence="1">
    <location>
        <begin position="41"/>
        <end position="61"/>
    </location>
</feature>
<gene>
    <name evidence="2" type="ORF">ACFSB2_18695</name>
</gene>
<sequence length="66" mass="7210">MGKEDKEPGPIRGRMWLIILGILGALILVMSIAVYHENSAMSVVGYFIGFVCILLGAVAVYDGRRK</sequence>
<evidence type="ECO:0000313" key="2">
    <source>
        <dbReference type="EMBL" id="MFD1676706.1"/>
    </source>
</evidence>
<reference evidence="3" key="1">
    <citation type="journal article" date="2019" name="Int. J. Syst. Evol. Microbiol.">
        <title>The Global Catalogue of Microorganisms (GCM) 10K type strain sequencing project: providing services to taxonomists for standard genome sequencing and annotation.</title>
        <authorList>
            <consortium name="The Broad Institute Genomics Platform"/>
            <consortium name="The Broad Institute Genome Sequencing Center for Infectious Disease"/>
            <person name="Wu L."/>
            <person name="Ma J."/>
        </authorList>
    </citation>
    <scope>NUCLEOTIDE SEQUENCE [LARGE SCALE GENOMIC DNA]</scope>
    <source>
        <strain evidence="3">CGMCC 1.12286</strain>
    </source>
</reference>
<comment type="caution">
    <text evidence="2">The sequence shown here is derived from an EMBL/GenBank/DDBJ whole genome shotgun (WGS) entry which is preliminary data.</text>
</comment>
<name>A0ABW4JJY9_9BACL</name>
<feature type="transmembrane region" description="Helical" evidence="1">
    <location>
        <begin position="15"/>
        <end position="35"/>
    </location>
</feature>
<dbReference type="Proteomes" id="UP001597079">
    <property type="component" value="Unassembled WGS sequence"/>
</dbReference>
<keyword evidence="1" id="KW-1133">Transmembrane helix</keyword>
<accession>A0ABW4JJY9</accession>
<keyword evidence="1" id="KW-0472">Membrane</keyword>
<dbReference type="RefSeq" id="WP_377944613.1">
    <property type="nucleotide sequence ID" value="NZ_JBHUCX010000074.1"/>
</dbReference>
<keyword evidence="3" id="KW-1185">Reference proteome</keyword>
<evidence type="ECO:0000313" key="3">
    <source>
        <dbReference type="Proteomes" id="UP001597079"/>
    </source>
</evidence>
<protein>
    <submittedName>
        <fullName evidence="2">Uncharacterized protein</fullName>
    </submittedName>
</protein>
<organism evidence="2 3">
    <name type="scientific">Alicyclobacillus fodiniaquatilis</name>
    <dbReference type="NCBI Taxonomy" id="1661150"/>
    <lineage>
        <taxon>Bacteria</taxon>
        <taxon>Bacillati</taxon>
        <taxon>Bacillota</taxon>
        <taxon>Bacilli</taxon>
        <taxon>Bacillales</taxon>
        <taxon>Alicyclobacillaceae</taxon>
        <taxon>Alicyclobacillus</taxon>
    </lineage>
</organism>
<proteinExistence type="predicted"/>
<dbReference type="EMBL" id="JBHUCX010000074">
    <property type="protein sequence ID" value="MFD1676706.1"/>
    <property type="molecule type" value="Genomic_DNA"/>
</dbReference>
<evidence type="ECO:0000256" key="1">
    <source>
        <dbReference type="SAM" id="Phobius"/>
    </source>
</evidence>